<proteinExistence type="predicted"/>
<evidence type="ECO:0000259" key="2">
    <source>
        <dbReference type="Pfam" id="PF03435"/>
    </source>
</evidence>
<feature type="domain" description="Saccharopine dehydrogenase NADP binding" evidence="2">
    <location>
        <begin position="79"/>
        <end position="192"/>
    </location>
</feature>
<feature type="chain" id="PRO_5041962991" description="Saccharopine dehydrogenase NADP binding domain-containing protein" evidence="1">
    <location>
        <begin position="18"/>
        <end position="473"/>
    </location>
</feature>
<dbReference type="Gene3D" id="3.40.50.720">
    <property type="entry name" value="NAD(P)-binding Rossmann-like Domain"/>
    <property type="match status" value="1"/>
</dbReference>
<dbReference type="Pfam" id="PF03435">
    <property type="entry name" value="Sacchrp_dh_NADP"/>
    <property type="match status" value="1"/>
</dbReference>
<reference evidence="3 4" key="1">
    <citation type="journal article" date="2021" name="Sci. Rep.">
        <title>The genome of the diatom Chaetoceros tenuissimus carries an ancient integrated fragment of an extant virus.</title>
        <authorList>
            <person name="Hongo Y."/>
            <person name="Kimura K."/>
            <person name="Takaki Y."/>
            <person name="Yoshida Y."/>
            <person name="Baba S."/>
            <person name="Kobayashi G."/>
            <person name="Nagasaki K."/>
            <person name="Hano T."/>
            <person name="Tomaru Y."/>
        </authorList>
    </citation>
    <scope>NUCLEOTIDE SEQUENCE [LARGE SCALE GENOMIC DNA]</scope>
    <source>
        <strain evidence="3 4">NIES-3715</strain>
    </source>
</reference>
<sequence length="473" mass="50432">MLFTLFIQCFVVATIQAFVSHTTPVAFSTTKTFSIHDRVPTLNNIQNIGPSISSLQAANTETESTSTSISLSNLADKRILVVGGSGRVGGSVVCQLTKQGALVTVGGTNEDSFLSSQGRWKRLFPSIEQNLDKITFSKVDRENASSLESILETNNFDLVIHTAGPFQGKVKTPNGIIEACVKSATPYIDVCDDYCTARAAKSKYASIAVENDTPCIVSTGCWPGVSSLMCKQLTKNALEKNPSLTPRDLTVDFSFFTAGSGGAGATLLVATFLILAEKSLLIQDGRRKEVDAMKDYDVVDFGKIVGKKDVAHLNLLEAASAHDVLGIGNVKTLFGTAPGFWNQLLGLMAQLPSSLLSNEPLMEKLAIFSLPIVRIVDYFAGATNAMRVDVTSAKDPSIQEMALYAHENLEPCVGECVMAFSCALLSGNVKGGIWFPEEAIETKEDIAAVLGLAGIGAHTLEVGGGMKKSDVWG</sequence>
<keyword evidence="4" id="KW-1185">Reference proteome</keyword>
<dbReference type="InterPro" id="IPR036291">
    <property type="entry name" value="NAD(P)-bd_dom_sf"/>
</dbReference>
<evidence type="ECO:0000313" key="4">
    <source>
        <dbReference type="Proteomes" id="UP001054902"/>
    </source>
</evidence>
<keyword evidence="1" id="KW-0732">Signal</keyword>
<dbReference type="AlphaFoldDB" id="A0AAD3HBW9"/>
<comment type="caution">
    <text evidence="3">The sequence shown here is derived from an EMBL/GenBank/DDBJ whole genome shotgun (WGS) entry which is preliminary data.</text>
</comment>
<organism evidence="3 4">
    <name type="scientific">Chaetoceros tenuissimus</name>
    <dbReference type="NCBI Taxonomy" id="426638"/>
    <lineage>
        <taxon>Eukaryota</taxon>
        <taxon>Sar</taxon>
        <taxon>Stramenopiles</taxon>
        <taxon>Ochrophyta</taxon>
        <taxon>Bacillariophyta</taxon>
        <taxon>Coscinodiscophyceae</taxon>
        <taxon>Chaetocerotophycidae</taxon>
        <taxon>Chaetocerotales</taxon>
        <taxon>Chaetocerotaceae</taxon>
        <taxon>Chaetoceros</taxon>
    </lineage>
</organism>
<protein>
    <recommendedName>
        <fullName evidence="2">Saccharopine dehydrogenase NADP binding domain-containing protein</fullName>
    </recommendedName>
</protein>
<gene>
    <name evidence="3" type="ORF">CTEN210_13990</name>
</gene>
<dbReference type="Proteomes" id="UP001054902">
    <property type="component" value="Unassembled WGS sequence"/>
</dbReference>
<accession>A0AAD3HBW9</accession>
<dbReference type="SUPFAM" id="SSF51735">
    <property type="entry name" value="NAD(P)-binding Rossmann-fold domains"/>
    <property type="match status" value="1"/>
</dbReference>
<feature type="signal peptide" evidence="1">
    <location>
        <begin position="1"/>
        <end position="17"/>
    </location>
</feature>
<dbReference type="InterPro" id="IPR005097">
    <property type="entry name" value="Sacchrp_dh_NADP-bd"/>
</dbReference>
<dbReference type="PANTHER" id="PTHR43796:SF2">
    <property type="entry name" value="CARBOXYNORSPERMIDINE SYNTHASE"/>
    <property type="match status" value="1"/>
</dbReference>
<dbReference type="EMBL" id="BLLK01000058">
    <property type="protein sequence ID" value="GFH57514.1"/>
    <property type="molecule type" value="Genomic_DNA"/>
</dbReference>
<evidence type="ECO:0000313" key="3">
    <source>
        <dbReference type="EMBL" id="GFH57514.1"/>
    </source>
</evidence>
<name>A0AAD3HBW9_9STRA</name>
<dbReference type="PANTHER" id="PTHR43796">
    <property type="entry name" value="CARBOXYNORSPERMIDINE SYNTHASE"/>
    <property type="match status" value="1"/>
</dbReference>
<evidence type="ECO:0000256" key="1">
    <source>
        <dbReference type="SAM" id="SignalP"/>
    </source>
</evidence>